<comment type="caution">
    <text evidence="3">The sequence shown here is derived from an EMBL/GenBank/DDBJ whole genome shotgun (WGS) entry which is preliminary data.</text>
</comment>
<dbReference type="OrthoDB" id="9797709at2"/>
<dbReference type="InterPro" id="IPR036582">
    <property type="entry name" value="Mao_N_sf"/>
</dbReference>
<keyword evidence="4" id="KW-1185">Reference proteome</keyword>
<dbReference type="Proteomes" id="UP000471031">
    <property type="component" value="Unassembled WGS sequence"/>
</dbReference>
<dbReference type="AlphaFoldDB" id="A0A845LHV7"/>
<feature type="chain" id="PRO_5032511700" description="Copper amine oxidase-like N-terminal domain-containing protein" evidence="1">
    <location>
        <begin position="23"/>
        <end position="218"/>
    </location>
</feature>
<gene>
    <name evidence="3" type="ORF">GTO89_14065</name>
</gene>
<proteinExistence type="predicted"/>
<evidence type="ECO:0000259" key="2">
    <source>
        <dbReference type="Pfam" id="PF07833"/>
    </source>
</evidence>
<dbReference type="InterPro" id="IPR012854">
    <property type="entry name" value="Cu_amine_oxidase-like_N"/>
</dbReference>
<name>A0A845LHV7_HELGE</name>
<evidence type="ECO:0000256" key="1">
    <source>
        <dbReference type="SAM" id="SignalP"/>
    </source>
</evidence>
<organism evidence="3 4">
    <name type="scientific">Heliomicrobium gestii</name>
    <name type="common">Heliobacterium gestii</name>
    <dbReference type="NCBI Taxonomy" id="2699"/>
    <lineage>
        <taxon>Bacteria</taxon>
        <taxon>Bacillati</taxon>
        <taxon>Bacillota</taxon>
        <taxon>Clostridia</taxon>
        <taxon>Eubacteriales</taxon>
        <taxon>Heliobacteriaceae</taxon>
        <taxon>Heliomicrobium</taxon>
    </lineage>
</organism>
<evidence type="ECO:0000313" key="4">
    <source>
        <dbReference type="Proteomes" id="UP000471031"/>
    </source>
</evidence>
<dbReference type="SUPFAM" id="SSF55383">
    <property type="entry name" value="Copper amine oxidase, domain N"/>
    <property type="match status" value="1"/>
</dbReference>
<dbReference type="EMBL" id="WXEX01000013">
    <property type="protein sequence ID" value="MZP44159.1"/>
    <property type="molecule type" value="Genomic_DNA"/>
</dbReference>
<reference evidence="3 4" key="1">
    <citation type="submission" date="2020-01" db="EMBL/GenBank/DDBJ databases">
        <title>Whole genome sequence of Heliobacterium gestii DSM 11169.</title>
        <authorList>
            <person name="Kyndt J.A."/>
            <person name="Meyer T.E."/>
        </authorList>
    </citation>
    <scope>NUCLEOTIDE SEQUENCE [LARGE SCALE GENOMIC DNA]</scope>
    <source>
        <strain evidence="3 4">DSM 11169</strain>
    </source>
</reference>
<feature type="domain" description="Copper amine oxidase-like N-terminal" evidence="2">
    <location>
        <begin position="30"/>
        <end position="81"/>
    </location>
</feature>
<evidence type="ECO:0000313" key="3">
    <source>
        <dbReference type="EMBL" id="MZP44159.1"/>
    </source>
</evidence>
<feature type="signal peptide" evidence="1">
    <location>
        <begin position="1"/>
        <end position="22"/>
    </location>
</feature>
<dbReference type="Pfam" id="PF07833">
    <property type="entry name" value="Cu_amine_oxidN1"/>
    <property type="match status" value="1"/>
</dbReference>
<keyword evidence="1" id="KW-0732">Signal</keyword>
<sequence>MKKVLFFGVLVGSLLTSSIAFADQAIKLIVNGVDITPNMEAKPIIVDGRTYVPARPLVEALGATVSWDNNTNSVIVTGSNSEGKSGEVGLWEKKPIATTGYNWDFHKDEKVISTANGGKQGSITFDLDNVGIKPVRLKGTIIYENTYDGYSIIEIFGNGESIYKSNQLKGVGTPIQVNLPVEHFSNVTIQLHRYNKDGQLDASGYLYLTLSNLRITSN</sequence>
<protein>
    <recommendedName>
        <fullName evidence="2">Copper amine oxidase-like N-terminal domain-containing protein</fullName>
    </recommendedName>
</protein>
<dbReference type="RefSeq" id="WP_161262730.1">
    <property type="nucleotide sequence ID" value="NZ_JAFBDC010000012.1"/>
</dbReference>
<accession>A0A845LHV7</accession>